<dbReference type="AlphaFoldDB" id="A0A1L9TEX0"/>
<dbReference type="VEuPathDB" id="FungiDB:ASPSYDRAFT_90139"/>
<protein>
    <submittedName>
        <fullName evidence="1">Uncharacterized protein</fullName>
    </submittedName>
</protein>
<sequence>MCLIQESDVQAIEIIRNFGYEMGCPEEYISQACRLASGFSDVVVVLERLLSIRLAPGKTFDSFVSSNSTLKCIDELLQAASTGTRTIATTTVVNAFSFQPDYNKPAKDLRCEEVLAQFLQVKKPQVIIHCDNI</sequence>
<dbReference type="Proteomes" id="UP000184356">
    <property type="component" value="Unassembled WGS sequence"/>
</dbReference>
<gene>
    <name evidence="1" type="ORF">ASPSYDRAFT_90139</name>
</gene>
<dbReference type="OrthoDB" id="4466753at2759"/>
<name>A0A1L9TEX0_9EURO</name>
<accession>A0A1L9TEX0</accession>
<dbReference type="EMBL" id="KV878587">
    <property type="protein sequence ID" value="OJJ57945.1"/>
    <property type="molecule type" value="Genomic_DNA"/>
</dbReference>
<proteinExistence type="predicted"/>
<organism evidence="1 2">
    <name type="scientific">Aspergillus sydowii CBS 593.65</name>
    <dbReference type="NCBI Taxonomy" id="1036612"/>
    <lineage>
        <taxon>Eukaryota</taxon>
        <taxon>Fungi</taxon>
        <taxon>Dikarya</taxon>
        <taxon>Ascomycota</taxon>
        <taxon>Pezizomycotina</taxon>
        <taxon>Eurotiomycetes</taxon>
        <taxon>Eurotiomycetidae</taxon>
        <taxon>Eurotiales</taxon>
        <taxon>Aspergillaceae</taxon>
        <taxon>Aspergillus</taxon>
        <taxon>Aspergillus subgen. Nidulantes</taxon>
    </lineage>
</organism>
<dbReference type="RefSeq" id="XP_040701751.1">
    <property type="nucleotide sequence ID" value="XM_040852285.1"/>
</dbReference>
<keyword evidence="2" id="KW-1185">Reference proteome</keyword>
<evidence type="ECO:0000313" key="1">
    <source>
        <dbReference type="EMBL" id="OJJ57945.1"/>
    </source>
</evidence>
<dbReference type="GeneID" id="63768358"/>
<evidence type="ECO:0000313" key="2">
    <source>
        <dbReference type="Proteomes" id="UP000184356"/>
    </source>
</evidence>
<reference evidence="2" key="1">
    <citation type="journal article" date="2017" name="Genome Biol.">
        <title>Comparative genomics reveals high biological diversity and specific adaptations in the industrially and medically important fungal genus Aspergillus.</title>
        <authorList>
            <person name="de Vries R.P."/>
            <person name="Riley R."/>
            <person name="Wiebenga A."/>
            <person name="Aguilar-Osorio G."/>
            <person name="Amillis S."/>
            <person name="Uchima C.A."/>
            <person name="Anderluh G."/>
            <person name="Asadollahi M."/>
            <person name="Askin M."/>
            <person name="Barry K."/>
            <person name="Battaglia E."/>
            <person name="Bayram O."/>
            <person name="Benocci T."/>
            <person name="Braus-Stromeyer S.A."/>
            <person name="Caldana C."/>
            <person name="Canovas D."/>
            <person name="Cerqueira G.C."/>
            <person name="Chen F."/>
            <person name="Chen W."/>
            <person name="Choi C."/>
            <person name="Clum A."/>
            <person name="Dos Santos R.A."/>
            <person name="Damasio A.R."/>
            <person name="Diallinas G."/>
            <person name="Emri T."/>
            <person name="Fekete E."/>
            <person name="Flipphi M."/>
            <person name="Freyberg S."/>
            <person name="Gallo A."/>
            <person name="Gournas C."/>
            <person name="Habgood R."/>
            <person name="Hainaut M."/>
            <person name="Harispe M.L."/>
            <person name="Henrissat B."/>
            <person name="Hilden K.S."/>
            <person name="Hope R."/>
            <person name="Hossain A."/>
            <person name="Karabika E."/>
            <person name="Karaffa L."/>
            <person name="Karanyi Z."/>
            <person name="Krasevec N."/>
            <person name="Kuo A."/>
            <person name="Kusch H."/>
            <person name="LaButti K."/>
            <person name="Lagendijk E.L."/>
            <person name="Lapidus A."/>
            <person name="Levasseur A."/>
            <person name="Lindquist E."/>
            <person name="Lipzen A."/>
            <person name="Logrieco A.F."/>
            <person name="MacCabe A."/>
            <person name="Maekelae M.R."/>
            <person name="Malavazi I."/>
            <person name="Melin P."/>
            <person name="Meyer V."/>
            <person name="Mielnichuk N."/>
            <person name="Miskei M."/>
            <person name="Molnar A.P."/>
            <person name="Mule G."/>
            <person name="Ngan C.Y."/>
            <person name="Orejas M."/>
            <person name="Orosz E."/>
            <person name="Ouedraogo J.P."/>
            <person name="Overkamp K.M."/>
            <person name="Park H.-S."/>
            <person name="Perrone G."/>
            <person name="Piumi F."/>
            <person name="Punt P.J."/>
            <person name="Ram A.F."/>
            <person name="Ramon A."/>
            <person name="Rauscher S."/>
            <person name="Record E."/>
            <person name="Riano-Pachon D.M."/>
            <person name="Robert V."/>
            <person name="Roehrig J."/>
            <person name="Ruller R."/>
            <person name="Salamov A."/>
            <person name="Salih N.S."/>
            <person name="Samson R.A."/>
            <person name="Sandor E."/>
            <person name="Sanguinetti M."/>
            <person name="Schuetze T."/>
            <person name="Sepcic K."/>
            <person name="Shelest E."/>
            <person name="Sherlock G."/>
            <person name="Sophianopoulou V."/>
            <person name="Squina F.M."/>
            <person name="Sun H."/>
            <person name="Susca A."/>
            <person name="Todd R.B."/>
            <person name="Tsang A."/>
            <person name="Unkles S.E."/>
            <person name="van de Wiele N."/>
            <person name="van Rossen-Uffink D."/>
            <person name="Oliveira J.V."/>
            <person name="Vesth T.C."/>
            <person name="Visser J."/>
            <person name="Yu J.-H."/>
            <person name="Zhou M."/>
            <person name="Andersen M.R."/>
            <person name="Archer D.B."/>
            <person name="Baker S.E."/>
            <person name="Benoit I."/>
            <person name="Brakhage A.A."/>
            <person name="Braus G.H."/>
            <person name="Fischer R."/>
            <person name="Frisvad J.C."/>
            <person name="Goldman G.H."/>
            <person name="Houbraken J."/>
            <person name="Oakley B."/>
            <person name="Pocsi I."/>
            <person name="Scazzocchio C."/>
            <person name="Seiboth B."/>
            <person name="vanKuyk P.A."/>
            <person name="Wortman J."/>
            <person name="Dyer P.S."/>
            <person name="Grigoriev I.V."/>
        </authorList>
    </citation>
    <scope>NUCLEOTIDE SEQUENCE [LARGE SCALE GENOMIC DNA]</scope>
    <source>
        <strain evidence="2">CBS 593.65</strain>
    </source>
</reference>